<gene>
    <name evidence="1" type="ORF">NOG11_04345</name>
</gene>
<accession>A0A9X2L7Q4</accession>
<dbReference type="Gene3D" id="1.10.790.20">
    <property type="entry name" value="Domain of unknown function DUF1476"/>
    <property type="match status" value="1"/>
</dbReference>
<sequence length="104" mass="11952">MTTFDNREQAFENEFAHDQEKRFKVEAKRDRYVGLWAAEKLGKTAGDADEYAKSVIRADLKEPGDNDVFEKLRADLPKNDISDQDIRKAMTDALQKAMDEVRKG</sequence>
<comment type="caution">
    <text evidence="1">The sequence shown here is derived from an EMBL/GenBank/DDBJ whole genome shotgun (WGS) entry which is preliminary data.</text>
</comment>
<dbReference type="EMBL" id="JANIBC010000002">
    <property type="protein sequence ID" value="MCQ8184610.1"/>
    <property type="molecule type" value="Genomic_DNA"/>
</dbReference>
<name>A0A9X2L7Q4_9PROT</name>
<organism evidence="1 2">
    <name type="scientific">Parvularcula maris</name>
    <dbReference type="NCBI Taxonomy" id="2965077"/>
    <lineage>
        <taxon>Bacteria</taxon>
        <taxon>Pseudomonadati</taxon>
        <taxon>Pseudomonadota</taxon>
        <taxon>Alphaproteobacteria</taxon>
        <taxon>Parvularculales</taxon>
        <taxon>Parvularculaceae</taxon>
        <taxon>Parvularcula</taxon>
    </lineage>
</organism>
<dbReference type="AlphaFoldDB" id="A0A9X2L7Q4"/>
<dbReference type="PIRSF" id="PIRSF031780">
    <property type="entry name" value="UCP031780"/>
    <property type="match status" value="1"/>
</dbReference>
<evidence type="ECO:0000313" key="2">
    <source>
        <dbReference type="Proteomes" id="UP001142610"/>
    </source>
</evidence>
<dbReference type="InterPro" id="IPR038293">
    <property type="entry name" value="ATPase_inh_sub_z_sf"/>
</dbReference>
<protein>
    <submittedName>
        <fullName evidence="1">DUF1476 domain-containing protein</fullName>
    </submittedName>
</protein>
<keyword evidence="2" id="KW-1185">Reference proteome</keyword>
<dbReference type="Proteomes" id="UP001142610">
    <property type="component" value="Unassembled WGS sequence"/>
</dbReference>
<dbReference type="InterPro" id="IPR009945">
    <property type="entry name" value="ATPase_inh_sub_z"/>
</dbReference>
<proteinExistence type="predicted"/>
<dbReference type="RefSeq" id="WP_256618459.1">
    <property type="nucleotide sequence ID" value="NZ_JANIBC010000002.1"/>
</dbReference>
<reference evidence="1" key="1">
    <citation type="submission" date="2022-07" db="EMBL/GenBank/DDBJ databases">
        <title>Parvularcula maris sp. nov., an algicidal bacterium isolated from seawater.</title>
        <authorList>
            <person name="Li F."/>
        </authorList>
    </citation>
    <scope>NUCLEOTIDE SEQUENCE</scope>
    <source>
        <strain evidence="1">BGMRC 0090</strain>
    </source>
</reference>
<evidence type="ECO:0000313" key="1">
    <source>
        <dbReference type="EMBL" id="MCQ8184610.1"/>
    </source>
</evidence>
<dbReference type="Pfam" id="PF07345">
    <property type="entry name" value="ATPaseInh_sub_z"/>
    <property type="match status" value="1"/>
</dbReference>